<keyword evidence="3" id="KW-1185">Reference proteome</keyword>
<dbReference type="AlphaFoldDB" id="A0A2P2E4F4"/>
<dbReference type="Proteomes" id="UP000245133">
    <property type="component" value="Unassembled WGS sequence"/>
</dbReference>
<feature type="region of interest" description="Disordered" evidence="1">
    <location>
        <begin position="1"/>
        <end position="34"/>
    </location>
</feature>
<evidence type="ECO:0000313" key="2">
    <source>
        <dbReference type="EMBL" id="GBF51768.1"/>
    </source>
</evidence>
<proteinExistence type="predicted"/>
<feature type="compositionally biased region" description="Basic and acidic residues" evidence="1">
    <location>
        <begin position="1"/>
        <end position="22"/>
    </location>
</feature>
<name>A0A2P2E4F4_9LEPT</name>
<gene>
    <name evidence="2" type="ORF">LPTSP4_33060</name>
</gene>
<sequence>MSKPPETFHEETGNLHSVERNTKPNISLPNFPQTPILNGEDPILLAKEILEKEKRNRFADTVRSFPIRFALPKISSVMYAYFDGIKFNETLWQKGNLLVDSLADGIEWEENDEIHVRKGNPQLSTDRKRLFLPILANREILGLVYLETKEIFSDLEINQLWLSTLPLAERLLESKQYEKAILDPRTYLFNKSHFYQVAKEKFDSKEIQNLILMKFVLKKHDLEYAICLNQSLKEKGYSDLGLFFLEEQLLASIIPNRSVLEFSGFIHSFVSDLESLGYECEIALGFAPNKSIQGKYNHWIKQAFISLEDSLLSNAA</sequence>
<reference evidence="2 3" key="1">
    <citation type="submission" date="2018-02" db="EMBL/GenBank/DDBJ databases">
        <title>Novel Leptospira species isolated from soil and water in Japan.</title>
        <authorList>
            <person name="Nakao R."/>
            <person name="Masuzawa T."/>
        </authorList>
    </citation>
    <scope>NUCLEOTIDE SEQUENCE [LARGE SCALE GENOMIC DNA]</scope>
    <source>
        <strain evidence="2 3">YH101</strain>
    </source>
</reference>
<evidence type="ECO:0008006" key="4">
    <source>
        <dbReference type="Google" id="ProtNLM"/>
    </source>
</evidence>
<organism evidence="2 3">
    <name type="scientific">Leptospira ryugenii</name>
    <dbReference type="NCBI Taxonomy" id="1917863"/>
    <lineage>
        <taxon>Bacteria</taxon>
        <taxon>Pseudomonadati</taxon>
        <taxon>Spirochaetota</taxon>
        <taxon>Spirochaetia</taxon>
        <taxon>Leptospirales</taxon>
        <taxon>Leptospiraceae</taxon>
        <taxon>Leptospira</taxon>
    </lineage>
</organism>
<evidence type="ECO:0000256" key="1">
    <source>
        <dbReference type="SAM" id="MobiDB-lite"/>
    </source>
</evidence>
<feature type="compositionally biased region" description="Polar residues" evidence="1">
    <location>
        <begin position="23"/>
        <end position="34"/>
    </location>
</feature>
<evidence type="ECO:0000313" key="3">
    <source>
        <dbReference type="Proteomes" id="UP000245133"/>
    </source>
</evidence>
<comment type="caution">
    <text evidence="2">The sequence shown here is derived from an EMBL/GenBank/DDBJ whole genome shotgun (WGS) entry which is preliminary data.</text>
</comment>
<dbReference type="EMBL" id="BFBB01000008">
    <property type="protein sequence ID" value="GBF51768.1"/>
    <property type="molecule type" value="Genomic_DNA"/>
</dbReference>
<protein>
    <recommendedName>
        <fullName evidence="4">GGDEF domain-containing protein</fullName>
    </recommendedName>
</protein>
<accession>A0A2P2E4F4</accession>